<sequence>MTPYSIIPPPSITNTIEIGTALLPKAVTILAATLNCSTILAYSESDSLISETTSLLCFSALLASGKA</sequence>
<dbReference type="Proteomes" id="UP000236291">
    <property type="component" value="Unassembled WGS sequence"/>
</dbReference>
<organism evidence="1 2">
    <name type="scientific">Trifolium pratense</name>
    <name type="common">Red clover</name>
    <dbReference type="NCBI Taxonomy" id="57577"/>
    <lineage>
        <taxon>Eukaryota</taxon>
        <taxon>Viridiplantae</taxon>
        <taxon>Streptophyta</taxon>
        <taxon>Embryophyta</taxon>
        <taxon>Tracheophyta</taxon>
        <taxon>Spermatophyta</taxon>
        <taxon>Magnoliopsida</taxon>
        <taxon>eudicotyledons</taxon>
        <taxon>Gunneridae</taxon>
        <taxon>Pentapetalae</taxon>
        <taxon>rosids</taxon>
        <taxon>fabids</taxon>
        <taxon>Fabales</taxon>
        <taxon>Fabaceae</taxon>
        <taxon>Papilionoideae</taxon>
        <taxon>50 kb inversion clade</taxon>
        <taxon>NPAAA clade</taxon>
        <taxon>Hologalegina</taxon>
        <taxon>IRL clade</taxon>
        <taxon>Trifolieae</taxon>
        <taxon>Trifolium</taxon>
    </lineage>
</organism>
<comment type="caution">
    <text evidence="1">The sequence shown here is derived from an EMBL/GenBank/DDBJ whole genome shotgun (WGS) entry which is preliminary data.</text>
</comment>
<protein>
    <submittedName>
        <fullName evidence="1">Uncharacterized protein</fullName>
    </submittedName>
</protein>
<reference evidence="1 2" key="1">
    <citation type="journal article" date="2014" name="Am. J. Bot.">
        <title>Genome assembly and annotation for red clover (Trifolium pratense; Fabaceae).</title>
        <authorList>
            <person name="Istvanek J."/>
            <person name="Jaros M."/>
            <person name="Krenek A."/>
            <person name="Repkova J."/>
        </authorList>
    </citation>
    <scope>NUCLEOTIDE SEQUENCE [LARGE SCALE GENOMIC DNA]</scope>
    <source>
        <strain evidence="2">cv. Tatra</strain>
        <tissue evidence="1">Young leaves</tissue>
    </source>
</reference>
<name>A0A2K3P1R2_TRIPR</name>
<reference evidence="1 2" key="2">
    <citation type="journal article" date="2017" name="Front. Plant Sci.">
        <title>Gene Classification and Mining of Molecular Markers Useful in Red Clover (Trifolium pratense) Breeding.</title>
        <authorList>
            <person name="Istvanek J."/>
            <person name="Dluhosova J."/>
            <person name="Dluhos P."/>
            <person name="Patkova L."/>
            <person name="Nedelnik J."/>
            <person name="Repkova J."/>
        </authorList>
    </citation>
    <scope>NUCLEOTIDE SEQUENCE [LARGE SCALE GENOMIC DNA]</scope>
    <source>
        <strain evidence="2">cv. Tatra</strain>
        <tissue evidence="1">Young leaves</tissue>
    </source>
</reference>
<evidence type="ECO:0000313" key="1">
    <source>
        <dbReference type="EMBL" id="PNY09221.1"/>
    </source>
</evidence>
<dbReference type="EMBL" id="ASHM01003005">
    <property type="protein sequence ID" value="PNY09221.1"/>
    <property type="molecule type" value="Genomic_DNA"/>
</dbReference>
<proteinExistence type="predicted"/>
<dbReference type="AlphaFoldDB" id="A0A2K3P1R2"/>
<gene>
    <name evidence="1" type="ORF">L195_g005767</name>
</gene>
<accession>A0A2K3P1R2</accession>
<evidence type="ECO:0000313" key="2">
    <source>
        <dbReference type="Proteomes" id="UP000236291"/>
    </source>
</evidence>